<proteinExistence type="predicted"/>
<evidence type="ECO:0000313" key="2">
    <source>
        <dbReference type="Proteomes" id="UP000000763"/>
    </source>
</evidence>
<protein>
    <submittedName>
        <fullName evidence="1">Uncharacterized protein</fullName>
    </submittedName>
</protein>
<dbReference type="EMBL" id="AP004178">
    <property type="protein sequence ID" value="BAD27837.1"/>
    <property type="molecule type" value="Genomic_DNA"/>
</dbReference>
<name>Q6EU33_ORYSJ</name>
<dbReference type="AlphaFoldDB" id="Q6EU33"/>
<sequence>MPQALHAAPKRGRTHAARCGAACLLLYSPVATSNPLHCSPGVRYRARRKIIIIQNRLVDVFDESGFVVRFP</sequence>
<organism evidence="1 2">
    <name type="scientific">Oryza sativa subsp. japonica</name>
    <name type="common">Rice</name>
    <dbReference type="NCBI Taxonomy" id="39947"/>
    <lineage>
        <taxon>Eukaryota</taxon>
        <taxon>Viridiplantae</taxon>
        <taxon>Streptophyta</taxon>
        <taxon>Embryophyta</taxon>
        <taxon>Tracheophyta</taxon>
        <taxon>Spermatophyta</taxon>
        <taxon>Magnoliopsida</taxon>
        <taxon>Liliopsida</taxon>
        <taxon>Poales</taxon>
        <taxon>Poaceae</taxon>
        <taxon>BOP clade</taxon>
        <taxon>Oryzoideae</taxon>
        <taxon>Oryzeae</taxon>
        <taxon>Oryzinae</taxon>
        <taxon>Oryza</taxon>
        <taxon>Oryza sativa</taxon>
    </lineage>
</organism>
<reference evidence="2" key="2">
    <citation type="journal article" date="2008" name="Nucleic Acids Res.">
        <title>The rice annotation project database (RAP-DB): 2008 update.</title>
        <authorList>
            <consortium name="The rice annotation project (RAP)"/>
        </authorList>
    </citation>
    <scope>GENOME REANNOTATION</scope>
    <source>
        <strain evidence="2">cv. Nipponbare</strain>
    </source>
</reference>
<gene>
    <name evidence="1" type="primary">OJ1123_G04.18</name>
</gene>
<reference evidence="2" key="1">
    <citation type="journal article" date="2005" name="Nature">
        <title>The map-based sequence of the rice genome.</title>
        <authorList>
            <consortium name="International rice genome sequencing project (IRGSP)"/>
            <person name="Matsumoto T."/>
            <person name="Wu J."/>
            <person name="Kanamori H."/>
            <person name="Katayose Y."/>
            <person name="Fujisawa M."/>
            <person name="Namiki N."/>
            <person name="Mizuno H."/>
            <person name="Yamamoto K."/>
            <person name="Antonio B.A."/>
            <person name="Baba T."/>
            <person name="Sakata K."/>
            <person name="Nagamura Y."/>
            <person name="Aoki H."/>
            <person name="Arikawa K."/>
            <person name="Arita K."/>
            <person name="Bito T."/>
            <person name="Chiden Y."/>
            <person name="Fujitsuka N."/>
            <person name="Fukunaka R."/>
            <person name="Hamada M."/>
            <person name="Harada C."/>
            <person name="Hayashi A."/>
            <person name="Hijishita S."/>
            <person name="Honda M."/>
            <person name="Hosokawa S."/>
            <person name="Ichikawa Y."/>
            <person name="Idonuma A."/>
            <person name="Iijima M."/>
            <person name="Ikeda M."/>
            <person name="Ikeno M."/>
            <person name="Ito K."/>
            <person name="Ito S."/>
            <person name="Ito T."/>
            <person name="Ito Y."/>
            <person name="Ito Y."/>
            <person name="Iwabuchi A."/>
            <person name="Kamiya K."/>
            <person name="Karasawa W."/>
            <person name="Kurita K."/>
            <person name="Katagiri S."/>
            <person name="Kikuta A."/>
            <person name="Kobayashi H."/>
            <person name="Kobayashi N."/>
            <person name="Machita K."/>
            <person name="Maehara T."/>
            <person name="Masukawa M."/>
            <person name="Mizubayashi T."/>
            <person name="Mukai Y."/>
            <person name="Nagasaki H."/>
            <person name="Nagata Y."/>
            <person name="Naito S."/>
            <person name="Nakashima M."/>
            <person name="Nakama Y."/>
            <person name="Nakamichi Y."/>
            <person name="Nakamura M."/>
            <person name="Meguro A."/>
            <person name="Negishi M."/>
            <person name="Ohta I."/>
            <person name="Ohta T."/>
            <person name="Okamoto M."/>
            <person name="Ono N."/>
            <person name="Saji S."/>
            <person name="Sakaguchi M."/>
            <person name="Sakai K."/>
            <person name="Shibata M."/>
            <person name="Shimokawa T."/>
            <person name="Song J."/>
            <person name="Takazaki Y."/>
            <person name="Terasawa K."/>
            <person name="Tsugane M."/>
            <person name="Tsuji K."/>
            <person name="Ueda S."/>
            <person name="Waki K."/>
            <person name="Yamagata H."/>
            <person name="Yamamoto M."/>
            <person name="Yamamoto S."/>
            <person name="Yamane H."/>
            <person name="Yoshiki S."/>
            <person name="Yoshihara R."/>
            <person name="Yukawa K."/>
            <person name="Zhong H."/>
            <person name="Yano M."/>
            <person name="Yuan Q."/>
            <person name="Ouyang S."/>
            <person name="Liu J."/>
            <person name="Jones K.M."/>
            <person name="Gansberger K."/>
            <person name="Moffat K."/>
            <person name="Hill J."/>
            <person name="Bera J."/>
            <person name="Fadrosh D."/>
            <person name="Jin S."/>
            <person name="Johri S."/>
            <person name="Kim M."/>
            <person name="Overton L."/>
            <person name="Reardon M."/>
            <person name="Tsitrin T."/>
            <person name="Vuong H."/>
            <person name="Weaver B."/>
            <person name="Ciecko A."/>
            <person name="Tallon L."/>
            <person name="Jackson J."/>
            <person name="Pai G."/>
            <person name="Aken S.V."/>
            <person name="Utterback T."/>
            <person name="Reidmuller S."/>
            <person name="Feldblyum T."/>
            <person name="Hsiao J."/>
            <person name="Zismann V."/>
            <person name="Iobst S."/>
            <person name="de Vazeille A.R."/>
            <person name="Buell C.R."/>
            <person name="Ying K."/>
            <person name="Li Y."/>
            <person name="Lu T."/>
            <person name="Huang Y."/>
            <person name="Zhao Q."/>
            <person name="Feng Q."/>
            <person name="Zhang L."/>
            <person name="Zhu J."/>
            <person name="Weng Q."/>
            <person name="Mu J."/>
            <person name="Lu Y."/>
            <person name="Fan D."/>
            <person name="Liu Y."/>
            <person name="Guan J."/>
            <person name="Zhang Y."/>
            <person name="Yu S."/>
            <person name="Liu X."/>
            <person name="Zhang Y."/>
            <person name="Hong G."/>
            <person name="Han B."/>
            <person name="Choisne N."/>
            <person name="Demange N."/>
            <person name="Orjeda G."/>
            <person name="Samain S."/>
            <person name="Cattolico L."/>
            <person name="Pelletier E."/>
            <person name="Couloux A."/>
            <person name="Segurens B."/>
            <person name="Wincker P."/>
            <person name="D'Hont A."/>
            <person name="Scarpelli C."/>
            <person name="Weissenbach J."/>
            <person name="Salanoubat M."/>
            <person name="Quetier F."/>
            <person name="Yu Y."/>
            <person name="Kim H.R."/>
            <person name="Rambo T."/>
            <person name="Currie J."/>
            <person name="Collura K."/>
            <person name="Luo M."/>
            <person name="Yang T."/>
            <person name="Ammiraju J.S.S."/>
            <person name="Engler F."/>
            <person name="Soderlund C."/>
            <person name="Wing R.A."/>
            <person name="Palmer L.E."/>
            <person name="de la Bastide M."/>
            <person name="Spiegel L."/>
            <person name="Nascimento L."/>
            <person name="Zutavern T."/>
            <person name="O'Shaughnessy A."/>
            <person name="Dike S."/>
            <person name="Dedhia N."/>
            <person name="Preston R."/>
            <person name="Balija V."/>
            <person name="McCombie W.R."/>
            <person name="Chow T."/>
            <person name="Chen H."/>
            <person name="Chung M."/>
            <person name="Chen C."/>
            <person name="Shaw J."/>
            <person name="Wu H."/>
            <person name="Hsiao K."/>
            <person name="Chao Y."/>
            <person name="Chu M."/>
            <person name="Cheng C."/>
            <person name="Hour A."/>
            <person name="Lee P."/>
            <person name="Lin S."/>
            <person name="Lin Y."/>
            <person name="Liou J."/>
            <person name="Liu S."/>
            <person name="Hsing Y."/>
            <person name="Raghuvanshi S."/>
            <person name="Mohanty A."/>
            <person name="Bharti A.K."/>
            <person name="Gaur A."/>
            <person name="Gupta V."/>
            <person name="Kumar D."/>
            <person name="Ravi V."/>
            <person name="Vij S."/>
            <person name="Kapur A."/>
            <person name="Khurana P."/>
            <person name="Khurana P."/>
            <person name="Khurana J.P."/>
            <person name="Tyagi A.K."/>
            <person name="Gaikwad K."/>
            <person name="Singh A."/>
            <person name="Dalal V."/>
            <person name="Srivastava S."/>
            <person name="Dixit A."/>
            <person name="Pal A.K."/>
            <person name="Ghazi I.A."/>
            <person name="Yadav M."/>
            <person name="Pandit A."/>
            <person name="Bhargava A."/>
            <person name="Sureshbabu K."/>
            <person name="Batra K."/>
            <person name="Sharma T.R."/>
            <person name="Mohapatra T."/>
            <person name="Singh N.K."/>
            <person name="Messing J."/>
            <person name="Nelson A.B."/>
            <person name="Fuks G."/>
            <person name="Kavchok S."/>
            <person name="Keizer G."/>
            <person name="Linton E."/>
            <person name="Llaca V."/>
            <person name="Song R."/>
            <person name="Tanyolac B."/>
            <person name="Young S."/>
            <person name="Ho-Il K."/>
            <person name="Hahn J.H."/>
            <person name="Sangsakoo G."/>
            <person name="Vanavichit A."/>
            <person name="de Mattos Luiz.A.T."/>
            <person name="Zimmer P.D."/>
            <person name="Malone G."/>
            <person name="Dellagostin O."/>
            <person name="de Oliveira A.C."/>
            <person name="Bevan M."/>
            <person name="Bancroft I."/>
            <person name="Minx P."/>
            <person name="Cordum H."/>
            <person name="Wilson R."/>
            <person name="Cheng Z."/>
            <person name="Jin W."/>
            <person name="Jiang J."/>
            <person name="Leong S.A."/>
            <person name="Iwama H."/>
            <person name="Gojobori T."/>
            <person name="Itoh T."/>
            <person name="Niimura Y."/>
            <person name="Fujii Y."/>
            <person name="Habara T."/>
            <person name="Sakai H."/>
            <person name="Sato Y."/>
            <person name="Wilson G."/>
            <person name="Kumar K."/>
            <person name="McCouch S."/>
            <person name="Juretic N."/>
            <person name="Hoen D."/>
            <person name="Wright S."/>
            <person name="Bruskiewich R."/>
            <person name="Bureau T."/>
            <person name="Miyao A."/>
            <person name="Hirochika H."/>
            <person name="Nishikawa T."/>
            <person name="Kadowaki K."/>
            <person name="Sugiura M."/>
            <person name="Burr B."/>
            <person name="Sasaki T."/>
        </authorList>
    </citation>
    <scope>NUCLEOTIDE SEQUENCE [LARGE SCALE GENOMIC DNA]</scope>
    <source>
        <strain evidence="2">cv. Nipponbare</strain>
    </source>
</reference>
<accession>Q6EU33</accession>
<evidence type="ECO:0000313" key="1">
    <source>
        <dbReference type="EMBL" id="BAD27837.1"/>
    </source>
</evidence>
<dbReference type="Proteomes" id="UP000000763">
    <property type="component" value="Chromosome 2"/>
</dbReference>